<comment type="caution">
    <text evidence="1">The sequence shown here is derived from an EMBL/GenBank/DDBJ whole genome shotgun (WGS) entry which is preliminary data.</text>
</comment>
<gene>
    <name evidence="1" type="ORF">EDC65_4686</name>
</gene>
<accession>A0A3N1L0W7</accession>
<name>A0A3N1L0W7_9PROT</name>
<dbReference type="AlphaFoldDB" id="A0A3N1L0W7"/>
<dbReference type="RefSeq" id="WP_123694162.1">
    <property type="nucleotide sequence ID" value="NZ_AP019700.1"/>
</dbReference>
<evidence type="ECO:0000313" key="1">
    <source>
        <dbReference type="EMBL" id="ROP83155.1"/>
    </source>
</evidence>
<sequence length="115" mass="12843">MKHDDAWRTERSFWLEGIEQFESGLAQHCVMAFPEPVGILVGDDILHGLAGAPRWNSLDITHQVLTRPDDDSCVLGYRADARRDAGDAYAAFCTSTYRRTGAGWKLVQHQQTPIG</sequence>
<evidence type="ECO:0000313" key="2">
    <source>
        <dbReference type="Proteomes" id="UP000278222"/>
    </source>
</evidence>
<dbReference type="SUPFAM" id="SSF54427">
    <property type="entry name" value="NTF2-like"/>
    <property type="match status" value="1"/>
</dbReference>
<dbReference type="OrthoDB" id="667202at2"/>
<dbReference type="InterPro" id="IPR032710">
    <property type="entry name" value="NTF2-like_dom_sf"/>
</dbReference>
<reference evidence="1 2" key="1">
    <citation type="submission" date="2018-11" db="EMBL/GenBank/DDBJ databases">
        <title>Genomic Encyclopedia of Type Strains, Phase IV (KMG-IV): sequencing the most valuable type-strain genomes for metagenomic binning, comparative biology and taxonomic classification.</title>
        <authorList>
            <person name="Goeker M."/>
        </authorList>
    </citation>
    <scope>NUCLEOTIDE SEQUENCE [LARGE SCALE GENOMIC DNA]</scope>
    <source>
        <strain evidence="1 2">DSM 5900</strain>
    </source>
</reference>
<proteinExistence type="predicted"/>
<keyword evidence="2" id="KW-1185">Reference proteome</keyword>
<evidence type="ECO:0008006" key="3">
    <source>
        <dbReference type="Google" id="ProtNLM"/>
    </source>
</evidence>
<dbReference type="Gene3D" id="3.10.450.50">
    <property type="match status" value="1"/>
</dbReference>
<organism evidence="1 2">
    <name type="scientific">Stella humosa</name>
    <dbReference type="NCBI Taxonomy" id="94"/>
    <lineage>
        <taxon>Bacteria</taxon>
        <taxon>Pseudomonadati</taxon>
        <taxon>Pseudomonadota</taxon>
        <taxon>Alphaproteobacteria</taxon>
        <taxon>Rhodospirillales</taxon>
        <taxon>Stellaceae</taxon>
        <taxon>Stella</taxon>
    </lineage>
</organism>
<dbReference type="EMBL" id="RJKX01000017">
    <property type="protein sequence ID" value="ROP83155.1"/>
    <property type="molecule type" value="Genomic_DNA"/>
</dbReference>
<protein>
    <recommendedName>
        <fullName evidence="3">SnoaL-like protein</fullName>
    </recommendedName>
</protein>
<dbReference type="Proteomes" id="UP000278222">
    <property type="component" value="Unassembled WGS sequence"/>
</dbReference>